<dbReference type="EMBL" id="CAADRA010006456">
    <property type="protein sequence ID" value="VFT95713.1"/>
    <property type="molecule type" value="Genomic_DNA"/>
</dbReference>
<evidence type="ECO:0000313" key="6">
    <source>
        <dbReference type="Proteomes" id="UP000332933"/>
    </source>
</evidence>
<feature type="region of interest" description="Disordered" evidence="2">
    <location>
        <begin position="227"/>
        <end position="288"/>
    </location>
</feature>
<reference evidence="4" key="2">
    <citation type="submission" date="2019-06" db="EMBL/GenBank/DDBJ databases">
        <title>Genomics analysis of Aphanomyces spp. identifies a new class of oomycete effector associated with host adaptation.</title>
        <authorList>
            <person name="Gaulin E."/>
        </authorList>
    </citation>
    <scope>NUCLEOTIDE SEQUENCE</scope>
    <source>
        <strain evidence="4">CBS 578.67</strain>
    </source>
</reference>
<dbReference type="PANTHER" id="PTHR12473:SF8">
    <property type="entry name" value="UBIQUITIN CARBOXYL-TERMINAL HYDROLASE MINDY-4-RELATED"/>
    <property type="match status" value="1"/>
</dbReference>
<dbReference type="GO" id="GO:0006508">
    <property type="term" value="P:proteolysis"/>
    <property type="evidence" value="ECO:0007669"/>
    <property type="project" value="UniProtKB-KW"/>
</dbReference>
<dbReference type="GO" id="GO:1990380">
    <property type="term" value="F:K48-linked deubiquitinase activity"/>
    <property type="evidence" value="ECO:0007669"/>
    <property type="project" value="InterPro"/>
</dbReference>
<dbReference type="AlphaFoldDB" id="A0A485LCZ2"/>
<evidence type="ECO:0000259" key="3">
    <source>
        <dbReference type="PROSITE" id="PS50090"/>
    </source>
</evidence>
<dbReference type="GO" id="GO:0004843">
    <property type="term" value="F:cysteine-type deubiquitinase activity"/>
    <property type="evidence" value="ECO:0007669"/>
    <property type="project" value="UniProtKB-EC"/>
</dbReference>
<dbReference type="SMART" id="SM01174">
    <property type="entry name" value="DUF4205"/>
    <property type="match status" value="1"/>
</dbReference>
<organism evidence="5 6">
    <name type="scientific">Aphanomyces stellatus</name>
    <dbReference type="NCBI Taxonomy" id="120398"/>
    <lineage>
        <taxon>Eukaryota</taxon>
        <taxon>Sar</taxon>
        <taxon>Stramenopiles</taxon>
        <taxon>Oomycota</taxon>
        <taxon>Saprolegniomycetes</taxon>
        <taxon>Saprolegniales</taxon>
        <taxon>Verrucalvaceae</taxon>
        <taxon>Aphanomyces</taxon>
    </lineage>
</organism>
<dbReference type="Proteomes" id="UP000332933">
    <property type="component" value="Unassembled WGS sequence"/>
</dbReference>
<evidence type="ECO:0000313" key="4">
    <source>
        <dbReference type="EMBL" id="KAF0689568.1"/>
    </source>
</evidence>
<accession>A0A485LCZ2</accession>
<dbReference type="Pfam" id="PF13898">
    <property type="entry name" value="MINDY-3_4_CD"/>
    <property type="match status" value="1"/>
</dbReference>
<keyword evidence="6" id="KW-1185">Reference proteome</keyword>
<dbReference type="InterPro" id="IPR001005">
    <property type="entry name" value="SANT/Myb"/>
</dbReference>
<dbReference type="Gene3D" id="1.10.10.60">
    <property type="entry name" value="Homeodomain-like"/>
    <property type="match status" value="1"/>
</dbReference>
<feature type="domain" description="Myb-like" evidence="3">
    <location>
        <begin position="131"/>
        <end position="180"/>
    </location>
</feature>
<sequence length="677" mass="73078">MTKSDAGVTTEEVSGPDDVHQQAELLVMDYLRGSRYMKTMDALSKWISDKAKKKPHRSMASAPTASDIFAKDVAANKASKDHRANSVLEFMIGVRKSNKSPKVSCSPESGAYEVKSAKCDETSRVTVATAGEWTKAELAQLKKEAKKTQGIADKTERWRAVGAALGRSKRECYDKYKELRRSKSPKDRAHDDRAMLDLSVEVQEESKASGGSSPTYAVAVHYLKAAGKDTSSKTSPTKKKNKIDVTAANESDQLSWASDAKPKARSAVAPGDTRSSMPPKRASRDDEAAVMEDCDGDLLDDDKATDVGAKRTASASLTGVSTGAPSCTARGKALPAAEVAALRKLLFNDPKKKLSSHWTHQGFPFSTVPGLGYGIIQHEGGPCGVMAVVQGYVLFYLLKDGSVDNATPSQLQKALVQALTHIIWQAANGLACKVALTDHTGTPSLDHMVVSQLQSRHDLEQFVSSHVDQFAEAKGYGVVLLVASVMLSRGLAIIEGDMDTATGIVPTLIGNHDYCTQEMVNLLLVGYAASNVFDGFKDLGGDAGDAMLLRGIQKRGLVGFLTLFEAYDYMVVGDHLKVPVESIWVVCSESHYSVFFVDPSKNSSTSDELGNAAPFDLIYFDGLANQDEVIRLSVHPYGLASKPEKAQQKDLVPPLNLVIQTKWPCAIIDWNGTDPLL</sequence>
<dbReference type="InterPro" id="IPR039785">
    <property type="entry name" value="MINY3/4"/>
</dbReference>
<gene>
    <name evidence="5" type="primary">Aste57867_18987</name>
    <name evidence="4" type="ORF">As57867_018923</name>
    <name evidence="5" type="ORF">ASTE57867_18987</name>
</gene>
<proteinExistence type="inferred from homology"/>
<dbReference type="EMBL" id="VJMH01006435">
    <property type="protein sequence ID" value="KAF0689568.1"/>
    <property type="molecule type" value="Genomic_DNA"/>
</dbReference>
<comment type="similarity">
    <text evidence="1">Belongs to the MINDY deubiquitinase family. FAM188 subfamily.</text>
</comment>
<name>A0A485LCZ2_9STRA</name>
<evidence type="ECO:0000313" key="5">
    <source>
        <dbReference type="EMBL" id="VFT95713.1"/>
    </source>
</evidence>
<dbReference type="PROSITE" id="PS50090">
    <property type="entry name" value="MYB_LIKE"/>
    <property type="match status" value="1"/>
</dbReference>
<evidence type="ECO:0000256" key="2">
    <source>
        <dbReference type="SAM" id="MobiDB-lite"/>
    </source>
</evidence>
<dbReference type="OrthoDB" id="10263628at2759"/>
<evidence type="ECO:0000256" key="1">
    <source>
        <dbReference type="ARBA" id="ARBA00011074"/>
    </source>
</evidence>
<protein>
    <submittedName>
        <fullName evidence="5">Aste57867_18987 protein</fullName>
    </submittedName>
</protein>
<dbReference type="PANTHER" id="PTHR12473">
    <property type="entry name" value="UBIQUITIN CARBOXYL-TERMINAL HYDROLASE MINDY-4-RELATED"/>
    <property type="match status" value="1"/>
</dbReference>
<reference evidence="5 6" key="1">
    <citation type="submission" date="2019-03" db="EMBL/GenBank/DDBJ databases">
        <authorList>
            <person name="Gaulin E."/>
            <person name="Dumas B."/>
        </authorList>
    </citation>
    <scope>NUCLEOTIDE SEQUENCE [LARGE SCALE GENOMIC DNA]</scope>
    <source>
        <strain evidence="5">CBS 568.67</strain>
    </source>
</reference>
<dbReference type="GO" id="GO:0071108">
    <property type="term" value="P:protein K48-linked deubiquitination"/>
    <property type="evidence" value="ECO:0007669"/>
    <property type="project" value="InterPro"/>
</dbReference>
<dbReference type="InterPro" id="IPR025257">
    <property type="entry name" value="MINDY-3/4_CD"/>
</dbReference>